<evidence type="ECO:0000313" key="2">
    <source>
        <dbReference type="EMBL" id="KAF0756196.1"/>
    </source>
</evidence>
<dbReference type="AlphaFoldDB" id="A0A6G0YIA3"/>
<reference evidence="2 3" key="1">
    <citation type="submission" date="2019-08" db="EMBL/GenBank/DDBJ databases">
        <title>Whole genome of Aphis craccivora.</title>
        <authorList>
            <person name="Voronova N.V."/>
            <person name="Shulinski R.S."/>
            <person name="Bandarenka Y.V."/>
            <person name="Zhorov D.G."/>
            <person name="Warner D."/>
        </authorList>
    </citation>
    <scope>NUCLEOTIDE SEQUENCE [LARGE SCALE GENOMIC DNA]</scope>
    <source>
        <strain evidence="2">180601</strain>
        <tissue evidence="2">Whole Body</tissue>
    </source>
</reference>
<dbReference type="Proteomes" id="UP000478052">
    <property type="component" value="Unassembled WGS sequence"/>
</dbReference>
<gene>
    <name evidence="2" type="ORF">FWK35_00033075</name>
</gene>
<evidence type="ECO:0000313" key="3">
    <source>
        <dbReference type="Proteomes" id="UP000478052"/>
    </source>
</evidence>
<keyword evidence="3" id="KW-1185">Reference proteome</keyword>
<organism evidence="2 3">
    <name type="scientific">Aphis craccivora</name>
    <name type="common">Cowpea aphid</name>
    <dbReference type="NCBI Taxonomy" id="307492"/>
    <lineage>
        <taxon>Eukaryota</taxon>
        <taxon>Metazoa</taxon>
        <taxon>Ecdysozoa</taxon>
        <taxon>Arthropoda</taxon>
        <taxon>Hexapoda</taxon>
        <taxon>Insecta</taxon>
        <taxon>Pterygota</taxon>
        <taxon>Neoptera</taxon>
        <taxon>Paraneoptera</taxon>
        <taxon>Hemiptera</taxon>
        <taxon>Sternorrhyncha</taxon>
        <taxon>Aphidomorpha</taxon>
        <taxon>Aphidoidea</taxon>
        <taxon>Aphididae</taxon>
        <taxon>Aphidini</taxon>
        <taxon>Aphis</taxon>
        <taxon>Aphis</taxon>
    </lineage>
</organism>
<name>A0A6G0YIA3_APHCR</name>
<protein>
    <submittedName>
        <fullName evidence="2">Uncharacterized protein</fullName>
    </submittedName>
</protein>
<keyword evidence="1" id="KW-0732">Signal</keyword>
<sequence length="65" mass="7830">MICVVFFVFVSIYSITYQKNASFSNFGTGFRWQSEYPWYIIEVKNKNFPIVFKKNRHNFVYVAKS</sequence>
<dbReference type="EMBL" id="VUJU01003912">
    <property type="protein sequence ID" value="KAF0756196.1"/>
    <property type="molecule type" value="Genomic_DNA"/>
</dbReference>
<comment type="caution">
    <text evidence="2">The sequence shown here is derived from an EMBL/GenBank/DDBJ whole genome shotgun (WGS) entry which is preliminary data.</text>
</comment>
<proteinExistence type="predicted"/>
<evidence type="ECO:0000256" key="1">
    <source>
        <dbReference type="SAM" id="SignalP"/>
    </source>
</evidence>
<feature type="chain" id="PRO_5026282853" evidence="1">
    <location>
        <begin position="19"/>
        <end position="65"/>
    </location>
</feature>
<feature type="signal peptide" evidence="1">
    <location>
        <begin position="1"/>
        <end position="18"/>
    </location>
</feature>
<accession>A0A6G0YIA3</accession>